<dbReference type="EMBL" id="CABDUW010000850">
    <property type="protein sequence ID" value="VTJ76027.1"/>
    <property type="molecule type" value="Genomic_DNA"/>
</dbReference>
<dbReference type="AlphaFoldDB" id="A0A5E4C276"/>
<comment type="caution">
    <text evidence="2">The sequence shown here is derived from an EMBL/GenBank/DDBJ whole genome shotgun (WGS) entry which is preliminary data.</text>
</comment>
<name>A0A5E4C276_MARMO</name>
<keyword evidence="1" id="KW-0472">Membrane</keyword>
<gene>
    <name evidence="2" type="ORF">MONAX_5E008750</name>
</gene>
<organism evidence="2 3">
    <name type="scientific">Marmota monax</name>
    <name type="common">Woodchuck</name>
    <dbReference type="NCBI Taxonomy" id="9995"/>
    <lineage>
        <taxon>Eukaryota</taxon>
        <taxon>Metazoa</taxon>
        <taxon>Chordata</taxon>
        <taxon>Craniata</taxon>
        <taxon>Vertebrata</taxon>
        <taxon>Euteleostomi</taxon>
        <taxon>Mammalia</taxon>
        <taxon>Eutheria</taxon>
        <taxon>Euarchontoglires</taxon>
        <taxon>Glires</taxon>
        <taxon>Rodentia</taxon>
        <taxon>Sciuromorpha</taxon>
        <taxon>Sciuridae</taxon>
        <taxon>Xerinae</taxon>
        <taxon>Marmotini</taxon>
        <taxon>Marmota</taxon>
    </lineage>
</organism>
<keyword evidence="1" id="KW-1133">Transmembrane helix</keyword>
<evidence type="ECO:0000256" key="1">
    <source>
        <dbReference type="SAM" id="Phobius"/>
    </source>
</evidence>
<feature type="non-terminal residue" evidence="2">
    <location>
        <position position="1"/>
    </location>
</feature>
<proteinExistence type="predicted"/>
<evidence type="ECO:0000313" key="2">
    <source>
        <dbReference type="EMBL" id="VTJ76027.1"/>
    </source>
</evidence>
<keyword evidence="1" id="KW-0812">Transmembrane</keyword>
<protein>
    <submittedName>
        <fullName evidence="2">Uncharacterized protein</fullName>
    </submittedName>
</protein>
<feature type="transmembrane region" description="Helical" evidence="1">
    <location>
        <begin position="12"/>
        <end position="31"/>
    </location>
</feature>
<dbReference type="Proteomes" id="UP000335636">
    <property type="component" value="Unassembled WGS sequence"/>
</dbReference>
<evidence type="ECO:0000313" key="3">
    <source>
        <dbReference type="Proteomes" id="UP000335636"/>
    </source>
</evidence>
<feature type="non-terminal residue" evidence="2">
    <location>
        <position position="52"/>
    </location>
</feature>
<reference evidence="2" key="1">
    <citation type="submission" date="2019-04" db="EMBL/GenBank/DDBJ databases">
        <authorList>
            <person name="Alioto T."/>
            <person name="Alioto T."/>
        </authorList>
    </citation>
    <scope>NUCLEOTIDE SEQUENCE [LARGE SCALE GENOMIC DNA]</scope>
</reference>
<keyword evidence="3" id="KW-1185">Reference proteome</keyword>
<sequence>IDTTWLNPRFTAWAMDMILAFVGGLEKYLLLFPHLHDNPSFPPPREKEKLWK</sequence>
<accession>A0A5E4C276</accession>